<sequence length="280" mass="29470">MLPAPPVAPAALLPRLTARPDPAHHPVPAAAHPRETRMASVGFLYPGHSAEDDYPRLETLLGGAVRLPLVHTDIGEDAHRADALLEMGSATRLAAGVDELKERGAQAVVWACTSASFIYGWEGAHEQVRELSATAGLPASSTSFAFAHALQALGARRVAIAATYPDDVAEYFRAFLKSAGAEVVSTRGSGIITAAEVGTWGREEVLALARAGDHPDAEAVLLPDTALHTAAHLPALEAELRKPVLTANQVTAWEGLRLLDRLLCRPALGTLFARTAGDTA</sequence>
<protein>
    <submittedName>
        <fullName evidence="1">Decarboxylase</fullName>
    </submittedName>
</protein>
<evidence type="ECO:0000313" key="2">
    <source>
        <dbReference type="Proteomes" id="UP001059597"/>
    </source>
</evidence>
<dbReference type="InterPro" id="IPR026286">
    <property type="entry name" value="MaiA/AMDase"/>
</dbReference>
<name>A0ABN6QLG4_STRNI</name>
<gene>
    <name evidence="1" type="ORF">HEK616_05360</name>
</gene>
<organism evidence="1 2">
    <name type="scientific">Streptomyces nigrescens</name>
    <dbReference type="NCBI Taxonomy" id="1920"/>
    <lineage>
        <taxon>Bacteria</taxon>
        <taxon>Bacillati</taxon>
        <taxon>Actinomycetota</taxon>
        <taxon>Actinomycetes</taxon>
        <taxon>Kitasatosporales</taxon>
        <taxon>Streptomycetaceae</taxon>
        <taxon>Streptomyces</taxon>
    </lineage>
</organism>
<dbReference type="Pfam" id="PF17645">
    <property type="entry name" value="Amdase"/>
    <property type="match status" value="1"/>
</dbReference>
<accession>A0ABN6QLG4</accession>
<dbReference type="PANTHER" id="PTHR40267:SF1">
    <property type="entry name" value="BLR3294 PROTEIN"/>
    <property type="match status" value="1"/>
</dbReference>
<keyword evidence="2" id="KW-1185">Reference proteome</keyword>
<dbReference type="PIRSF" id="PIRSF015736">
    <property type="entry name" value="MI"/>
    <property type="match status" value="1"/>
</dbReference>
<proteinExistence type="predicted"/>
<dbReference type="PANTHER" id="PTHR40267">
    <property type="entry name" value="BLR3294 PROTEIN"/>
    <property type="match status" value="1"/>
</dbReference>
<dbReference type="InterPro" id="IPR053714">
    <property type="entry name" value="Iso_Racemase_Enz_sf"/>
</dbReference>
<dbReference type="EMBL" id="AP026073">
    <property type="protein sequence ID" value="BDM67049.1"/>
    <property type="molecule type" value="Genomic_DNA"/>
</dbReference>
<reference evidence="1" key="1">
    <citation type="submission" date="2022-06" db="EMBL/GenBank/DDBJ databases">
        <title>Complete genome sequence of Streptomyces nigrescens HEK616.</title>
        <authorList>
            <person name="Asamizu S."/>
            <person name="Onaka H."/>
        </authorList>
    </citation>
    <scope>NUCLEOTIDE SEQUENCE</scope>
    <source>
        <strain evidence="1">HEK616</strain>
    </source>
</reference>
<evidence type="ECO:0000313" key="1">
    <source>
        <dbReference type="EMBL" id="BDM67049.1"/>
    </source>
</evidence>
<dbReference type="Gene3D" id="3.40.50.12500">
    <property type="match status" value="1"/>
</dbReference>
<dbReference type="Proteomes" id="UP001059597">
    <property type="component" value="Chromosome"/>
</dbReference>